<protein>
    <submittedName>
        <fullName evidence="2">Uncharacterized protein</fullName>
    </submittedName>
</protein>
<comment type="caution">
    <text evidence="2">The sequence shown here is derived from an EMBL/GenBank/DDBJ whole genome shotgun (WGS) entry which is preliminary data.</text>
</comment>
<dbReference type="Proteomes" id="UP000287651">
    <property type="component" value="Unassembled WGS sequence"/>
</dbReference>
<feature type="chain" id="PRO_5019219111" evidence="1">
    <location>
        <begin position="23"/>
        <end position="93"/>
    </location>
</feature>
<organism evidence="2 3">
    <name type="scientific">Ensete ventricosum</name>
    <name type="common">Abyssinian banana</name>
    <name type="synonym">Musa ensete</name>
    <dbReference type="NCBI Taxonomy" id="4639"/>
    <lineage>
        <taxon>Eukaryota</taxon>
        <taxon>Viridiplantae</taxon>
        <taxon>Streptophyta</taxon>
        <taxon>Embryophyta</taxon>
        <taxon>Tracheophyta</taxon>
        <taxon>Spermatophyta</taxon>
        <taxon>Magnoliopsida</taxon>
        <taxon>Liliopsida</taxon>
        <taxon>Zingiberales</taxon>
        <taxon>Musaceae</taxon>
        <taxon>Ensete</taxon>
    </lineage>
</organism>
<dbReference type="PROSITE" id="PS51257">
    <property type="entry name" value="PROKAR_LIPOPROTEIN"/>
    <property type="match status" value="1"/>
</dbReference>
<keyword evidence="1" id="KW-0732">Signal</keyword>
<gene>
    <name evidence="2" type="ORF">B296_00041204</name>
</gene>
<evidence type="ECO:0000313" key="2">
    <source>
        <dbReference type="EMBL" id="RRT65241.1"/>
    </source>
</evidence>
<dbReference type="AlphaFoldDB" id="A0A426ZMT9"/>
<sequence length="93" mass="10286">MEKTSFLISLAVASCLVWVARSFGLSAELVHRFSDEARTVAASRGGCGGFPVRRSEEYYRMLARSDLRRLGARYQMLFPSEGSETVSLGNDFG</sequence>
<accession>A0A426ZMT9</accession>
<evidence type="ECO:0000256" key="1">
    <source>
        <dbReference type="SAM" id="SignalP"/>
    </source>
</evidence>
<feature type="signal peptide" evidence="1">
    <location>
        <begin position="1"/>
        <end position="22"/>
    </location>
</feature>
<name>A0A426ZMT9_ENSVE</name>
<evidence type="ECO:0000313" key="3">
    <source>
        <dbReference type="Proteomes" id="UP000287651"/>
    </source>
</evidence>
<reference evidence="2 3" key="1">
    <citation type="journal article" date="2014" name="Agronomy (Basel)">
        <title>A Draft Genome Sequence for Ensete ventricosum, the Drought-Tolerant Tree Against Hunger.</title>
        <authorList>
            <person name="Harrison J."/>
            <person name="Moore K.A."/>
            <person name="Paszkiewicz K."/>
            <person name="Jones T."/>
            <person name="Grant M."/>
            <person name="Ambacheew D."/>
            <person name="Muzemil S."/>
            <person name="Studholme D.J."/>
        </authorList>
    </citation>
    <scope>NUCLEOTIDE SEQUENCE [LARGE SCALE GENOMIC DNA]</scope>
</reference>
<dbReference type="EMBL" id="AMZH03005881">
    <property type="protein sequence ID" value="RRT65241.1"/>
    <property type="molecule type" value="Genomic_DNA"/>
</dbReference>
<proteinExistence type="predicted"/>